<reference evidence="3 4" key="1">
    <citation type="journal article" date="2000" name="Nature">
        <title>Sequence and analysis of chromosome 3 of the plant Arabidopsis thaliana.</title>
        <authorList>
            <consortium name="European Union Chromosome 3 Arabidopsis Sequencing Consortium"/>
            <consortium name="Institute for Genomic Research"/>
            <consortium name="Kazusa DNA Research Institute"/>
            <person name="Salanoubat M."/>
            <person name="Lemcke K."/>
            <person name="Rieger M."/>
            <person name="Ansorge W."/>
            <person name="Unseld M."/>
            <person name="Fartmann B."/>
            <person name="Valle G."/>
            <person name="Blocker H."/>
            <person name="Perez-Alonso M."/>
            <person name="Obermaier B."/>
            <person name="Delseny M."/>
            <person name="Boutry M."/>
            <person name="Grivell L.A."/>
            <person name="Mache R."/>
            <person name="Puigdomenech P."/>
            <person name="De Simone V."/>
            <person name="Choisne N."/>
            <person name="Artiguenave F."/>
            <person name="Robert C."/>
            <person name="Brottier P."/>
            <person name="Wincker P."/>
            <person name="Cattolico L."/>
            <person name="Weissenbach J."/>
            <person name="Saurin W."/>
            <person name="Quetier F."/>
            <person name="Schafer M."/>
            <person name="Muller-Auer S."/>
            <person name="Gabel C."/>
            <person name="Fuchs M."/>
            <person name="Benes V."/>
            <person name="Wurmbach E."/>
            <person name="Drzonek H."/>
            <person name="Erfle H."/>
            <person name="Jordan N."/>
            <person name="Bangert S."/>
            <person name="Wiedelmann R."/>
            <person name="Kranz H."/>
            <person name="Voss H."/>
            <person name="Holland R."/>
            <person name="Brandt P."/>
            <person name="Nyakatura G."/>
            <person name="Vezzi A."/>
            <person name="D'Angelo M."/>
            <person name="Pallavicini A."/>
            <person name="Toppo S."/>
            <person name="Simionati B."/>
            <person name="Conrad A."/>
            <person name="Hornischer K."/>
            <person name="Kauer G."/>
            <person name="Lohnert T.H."/>
            <person name="Nordsiek G."/>
            <person name="Reichelt J."/>
            <person name="Scharfe M."/>
            <person name="Schon O."/>
            <person name="Bargues M."/>
            <person name="Terol J."/>
            <person name="Climent J."/>
            <person name="Navarro P."/>
            <person name="Collado C."/>
            <person name="Perez-Perez A."/>
            <person name="Ottenwalder B."/>
            <person name="Duchemin D."/>
            <person name="Cooke R."/>
            <person name="Laudie M."/>
            <person name="Berger-Llauro C."/>
            <person name="Purnelle B."/>
            <person name="Masuy D."/>
            <person name="de Haan M."/>
            <person name="Maarse A.C."/>
            <person name="Alcaraz J.P."/>
            <person name="Cottet A."/>
            <person name="Casacuberta E."/>
            <person name="Monfort A."/>
            <person name="Argiriou A."/>
            <person name="flores M."/>
            <person name="Liguori R."/>
            <person name="Vitale D."/>
            <person name="Mannhaupt G."/>
            <person name="Haase D."/>
            <person name="Schoof H."/>
            <person name="Rudd S."/>
            <person name="Zaccaria P."/>
            <person name="Mewes H.W."/>
            <person name="Mayer K.F."/>
            <person name="Kaul S."/>
            <person name="Town C.D."/>
            <person name="Koo H.L."/>
            <person name="Tallon L.J."/>
            <person name="Jenkins J."/>
            <person name="Rooney T."/>
            <person name="Rizzo M."/>
            <person name="Walts A."/>
            <person name="Utterback T."/>
            <person name="Fujii C.Y."/>
            <person name="Shea T.P."/>
            <person name="Creasy T.H."/>
            <person name="Haas B."/>
            <person name="Maiti R."/>
            <person name="Wu D."/>
            <person name="Peterson J."/>
            <person name="Van Aken S."/>
            <person name="Pai G."/>
            <person name="Militscher J."/>
            <person name="Sellers P."/>
            <person name="Gill J.E."/>
            <person name="Feldblyum T.V."/>
            <person name="Preuss D."/>
            <person name="Lin X."/>
            <person name="Nierman W.C."/>
            <person name="Salzberg S.L."/>
            <person name="White O."/>
            <person name="Venter J.C."/>
            <person name="Fraser C.M."/>
            <person name="Kaneko T."/>
            <person name="Nakamura Y."/>
            <person name="Sato S."/>
            <person name="Kato T."/>
            <person name="Asamizu E."/>
            <person name="Sasamoto S."/>
            <person name="Kimura T."/>
            <person name="Idesawa K."/>
            <person name="Kawashima K."/>
            <person name="Kishida Y."/>
            <person name="Kiyokawa C."/>
            <person name="Kohara M."/>
            <person name="Matsumoto M."/>
            <person name="Matsuno A."/>
            <person name="Muraki A."/>
            <person name="Nakayama S."/>
            <person name="Nakazaki N."/>
            <person name="Shinpo S."/>
            <person name="Takeuchi C."/>
            <person name="Wada T."/>
            <person name="Watanabe A."/>
            <person name="Yamada M."/>
            <person name="Yasuda M."/>
            <person name="Tabata S."/>
        </authorList>
    </citation>
    <scope>NUCLEOTIDE SEQUENCE [LARGE SCALE GENOMIC DNA]</scope>
    <source>
        <strain evidence="4">cv. Columbia</strain>
    </source>
</reference>
<evidence type="ECO:0000313" key="3">
    <source>
        <dbReference type="EMBL" id="ANM64993.1"/>
    </source>
</evidence>
<dbReference type="Proteomes" id="UP000006548">
    <property type="component" value="Chromosome 3"/>
</dbReference>
<feature type="region of interest" description="Disordered" evidence="1">
    <location>
        <begin position="1"/>
        <end position="99"/>
    </location>
</feature>
<sequence length="117" mass="12574">MMSYSSQPPSEFTGFSTQMTLGGMTGADEDIPNNEDSTSTRRKSPKWTTKQNLVGGKTGSGSSGSKRAHNPNASDSNSVGSSARPMGRDASKKKVKKKVRVMHAWKSLMKSEMISSN</sequence>
<dbReference type="InParanoid" id="A0A1I9LQY5"/>
<reference evidence="4" key="2">
    <citation type="journal article" date="2017" name="Plant J.">
        <title>Araport11: a complete reannotation of the Arabidopsis thaliana reference genome.</title>
        <authorList>
            <person name="Cheng C.Y."/>
            <person name="Krishnakumar V."/>
            <person name="Chan A.P."/>
            <person name="Thibaud-Nissen F."/>
            <person name="Schobel S."/>
            <person name="Town C.D."/>
        </authorList>
    </citation>
    <scope>GENOME REANNOTATION</scope>
    <source>
        <strain evidence="4">cv. Columbia</strain>
    </source>
</reference>
<feature type="compositionally biased region" description="Polar residues" evidence="1">
    <location>
        <begin position="1"/>
        <end position="20"/>
    </location>
</feature>
<feature type="compositionally biased region" description="Polar residues" evidence="1">
    <location>
        <begin position="71"/>
        <end position="81"/>
    </location>
</feature>
<dbReference type="AlphaFoldDB" id="A0A1I9LQY5"/>
<evidence type="ECO:0000313" key="4">
    <source>
        <dbReference type="Proteomes" id="UP000006548"/>
    </source>
</evidence>
<dbReference type="ExpressionAtlas" id="A0A1I9LQY5">
    <property type="expression patterns" value="baseline and differential"/>
</dbReference>
<proteinExistence type="predicted"/>
<dbReference type="GeneID" id="28719341"/>
<gene>
    <name evidence="2 3" type="ordered locus">At3g29637</name>
</gene>
<evidence type="ECO:0000313" key="2">
    <source>
        <dbReference type="Araport" id="AT3G29637"/>
    </source>
</evidence>
<protein>
    <submittedName>
        <fullName evidence="3">Uncharacterized protein</fullName>
    </submittedName>
</protein>
<dbReference type="Araport" id="AT3G29637"/>
<dbReference type="EMBL" id="CP002686">
    <property type="protein sequence ID" value="ANM64993.1"/>
    <property type="molecule type" value="Genomic_DNA"/>
</dbReference>
<dbReference type="TAIR" id="AT3G29637"/>
<name>A0A1I9LQY5_ARATH</name>
<keyword evidence="4" id="KW-1185">Reference proteome</keyword>
<organism evidence="3 4">
    <name type="scientific">Arabidopsis thaliana</name>
    <name type="common">Mouse-ear cress</name>
    <dbReference type="NCBI Taxonomy" id="3702"/>
    <lineage>
        <taxon>Eukaryota</taxon>
        <taxon>Viridiplantae</taxon>
        <taxon>Streptophyta</taxon>
        <taxon>Embryophyta</taxon>
        <taxon>Tracheophyta</taxon>
        <taxon>Spermatophyta</taxon>
        <taxon>Magnoliopsida</taxon>
        <taxon>eudicotyledons</taxon>
        <taxon>Gunneridae</taxon>
        <taxon>Pentapetalae</taxon>
        <taxon>rosids</taxon>
        <taxon>malvids</taxon>
        <taxon>Brassicales</taxon>
        <taxon>Brassicaceae</taxon>
        <taxon>Camelineae</taxon>
        <taxon>Arabidopsis</taxon>
    </lineage>
</organism>
<evidence type="ECO:0000256" key="1">
    <source>
        <dbReference type="SAM" id="MobiDB-lite"/>
    </source>
</evidence>
<accession>A0A1I9LQY5</accession>
<dbReference type="RefSeq" id="NP_001326993.1">
    <property type="nucleotide sequence ID" value="NM_001339031.1"/>
</dbReference>